<dbReference type="EMBL" id="QRYT01000037">
    <property type="protein sequence ID" value="RGV06610.1"/>
    <property type="molecule type" value="Genomic_DNA"/>
</dbReference>
<dbReference type="Proteomes" id="UP000285379">
    <property type="component" value="Unassembled WGS sequence"/>
</dbReference>
<dbReference type="InterPro" id="IPR000424">
    <property type="entry name" value="Primosome_PriB/ssb"/>
</dbReference>
<gene>
    <name evidence="5" type="ORF">DWW27_14760</name>
</gene>
<dbReference type="InterPro" id="IPR012340">
    <property type="entry name" value="NA-bd_OB-fold"/>
</dbReference>
<dbReference type="SUPFAM" id="SSF50249">
    <property type="entry name" value="Nucleic acid-binding proteins"/>
    <property type="match status" value="1"/>
</dbReference>
<dbReference type="PIRSF" id="PIRSF002070">
    <property type="entry name" value="SSB"/>
    <property type="match status" value="1"/>
</dbReference>
<dbReference type="Pfam" id="PF00436">
    <property type="entry name" value="SSB"/>
    <property type="match status" value="1"/>
</dbReference>
<dbReference type="AlphaFoldDB" id="A0A412VIZ5"/>
<dbReference type="NCBIfam" id="TIGR00621">
    <property type="entry name" value="ssb"/>
    <property type="match status" value="1"/>
</dbReference>
<comment type="caution">
    <text evidence="5">The sequence shown here is derived from an EMBL/GenBank/DDBJ whole genome shotgun (WGS) entry which is preliminary data.</text>
</comment>
<feature type="compositionally biased region" description="Low complexity" evidence="4">
    <location>
        <begin position="109"/>
        <end position="130"/>
    </location>
</feature>
<evidence type="ECO:0000313" key="5">
    <source>
        <dbReference type="EMBL" id="RGV06610.1"/>
    </source>
</evidence>
<proteinExistence type="predicted"/>
<dbReference type="RefSeq" id="WP_117866535.1">
    <property type="nucleotide sequence ID" value="NZ_QRYT01000037.1"/>
</dbReference>
<evidence type="ECO:0000256" key="3">
    <source>
        <dbReference type="RuleBase" id="RU000524"/>
    </source>
</evidence>
<protein>
    <recommendedName>
        <fullName evidence="2 3">Single-stranded DNA-binding protein</fullName>
    </recommendedName>
</protein>
<evidence type="ECO:0000313" key="6">
    <source>
        <dbReference type="Proteomes" id="UP000285379"/>
    </source>
</evidence>
<evidence type="ECO:0000256" key="2">
    <source>
        <dbReference type="PIRNR" id="PIRNR002070"/>
    </source>
</evidence>
<keyword evidence="1 2" id="KW-0238">DNA-binding</keyword>
<dbReference type="GO" id="GO:0003697">
    <property type="term" value="F:single-stranded DNA binding"/>
    <property type="evidence" value="ECO:0007669"/>
    <property type="project" value="InterPro"/>
</dbReference>
<evidence type="ECO:0000256" key="1">
    <source>
        <dbReference type="ARBA" id="ARBA00023125"/>
    </source>
</evidence>
<evidence type="ECO:0000256" key="4">
    <source>
        <dbReference type="SAM" id="MobiDB-lite"/>
    </source>
</evidence>
<dbReference type="GO" id="GO:0006260">
    <property type="term" value="P:DNA replication"/>
    <property type="evidence" value="ECO:0007669"/>
    <property type="project" value="InterPro"/>
</dbReference>
<sequence length="137" mass="14760">MLNVQVIGNLGSDAVIREFNGKKYVAFSVAHEKFTKDSQGNKVKVPVWISVLWYGEGGNVFPLLKSGVKVFVHGREDVKMYDDKAGNKQIAINVEASEVFLCGMKGEGNQQAAPAQSNSTAAPTPTSSDNPADDLPF</sequence>
<name>A0A412VIZ5_PHOVU</name>
<accession>A0A412VIZ5</accession>
<organism evidence="5 6">
    <name type="scientific">Phocaeicola vulgatus</name>
    <name type="common">Bacteroides vulgatus</name>
    <dbReference type="NCBI Taxonomy" id="821"/>
    <lineage>
        <taxon>Bacteria</taxon>
        <taxon>Pseudomonadati</taxon>
        <taxon>Bacteroidota</taxon>
        <taxon>Bacteroidia</taxon>
        <taxon>Bacteroidales</taxon>
        <taxon>Bacteroidaceae</taxon>
        <taxon>Phocaeicola</taxon>
    </lineage>
</organism>
<dbReference type="InterPro" id="IPR011344">
    <property type="entry name" value="ssDNA-bd"/>
</dbReference>
<feature type="region of interest" description="Disordered" evidence="4">
    <location>
        <begin position="109"/>
        <end position="137"/>
    </location>
</feature>
<dbReference type="Gene3D" id="2.40.50.140">
    <property type="entry name" value="Nucleic acid-binding proteins"/>
    <property type="match status" value="1"/>
</dbReference>
<dbReference type="PROSITE" id="PS50935">
    <property type="entry name" value="SSB"/>
    <property type="match status" value="1"/>
</dbReference>
<reference evidence="5 6" key="1">
    <citation type="submission" date="2018-08" db="EMBL/GenBank/DDBJ databases">
        <title>A genome reference for cultivated species of the human gut microbiota.</title>
        <authorList>
            <person name="Zou Y."/>
            <person name="Xue W."/>
            <person name="Luo G."/>
        </authorList>
    </citation>
    <scope>NUCLEOTIDE SEQUENCE [LARGE SCALE GENOMIC DNA]</scope>
    <source>
        <strain evidence="5 6">AF14-8</strain>
    </source>
</reference>